<proteinExistence type="predicted"/>
<protein>
    <recommendedName>
        <fullName evidence="5">Transmembrane protein</fullName>
    </recommendedName>
</protein>
<dbReference type="Pfam" id="PF11282">
    <property type="entry name" value="DUF3082"/>
    <property type="match status" value="1"/>
</dbReference>
<keyword evidence="2" id="KW-1133">Transmembrane helix</keyword>
<comment type="caution">
    <text evidence="3">The sequence shown here is derived from an EMBL/GenBank/DDBJ whole genome shotgun (WGS) entry which is preliminary data.</text>
</comment>
<dbReference type="PANTHER" id="PTHR35733:SF1">
    <property type="entry name" value="OS02G0307800 PROTEIN"/>
    <property type="match status" value="1"/>
</dbReference>
<accession>A0A8T3AJY3</accession>
<feature type="transmembrane region" description="Helical" evidence="2">
    <location>
        <begin position="206"/>
        <end position="228"/>
    </location>
</feature>
<dbReference type="Proteomes" id="UP000829196">
    <property type="component" value="Unassembled WGS sequence"/>
</dbReference>
<dbReference type="AlphaFoldDB" id="A0A8T3AJY3"/>
<feature type="region of interest" description="Disordered" evidence="1">
    <location>
        <begin position="241"/>
        <end position="282"/>
    </location>
</feature>
<sequence length="282" mass="30441">MLCTHQITLHLSPLSSSLRHRHSPLFPFHASRIFISLRPSALAAVSRPWLAELPEPPSPESPIGETEGPVELISSSSSSLFAIDDNPTPLQIATSVLLTGAITIFLFRSIRRRAKRAKELRVRSTGTTKVKGIKEEALDSLKAIGVGPVEAQSPPSPVQALLGGITAGVIAVILYKFTTNVEAALNRQTISDNLSVRQLTITIRTIVNGLCYLATFVFGINSIGLILYSVQLAFSSVMEGTSKESSSTMNEVEKTEDIDPSNTPTDENDSRNKGMPESSDET</sequence>
<dbReference type="SMR" id="A0A8T3AJY3"/>
<keyword evidence="2" id="KW-0472">Membrane</keyword>
<evidence type="ECO:0000313" key="4">
    <source>
        <dbReference type="Proteomes" id="UP000829196"/>
    </source>
</evidence>
<name>A0A8T3AJY3_DENNO</name>
<gene>
    <name evidence="3" type="ORF">KFK09_023043</name>
</gene>
<dbReference type="EMBL" id="JAGYWB010000016">
    <property type="protein sequence ID" value="KAI0496719.1"/>
    <property type="molecule type" value="Genomic_DNA"/>
</dbReference>
<keyword evidence="4" id="KW-1185">Reference proteome</keyword>
<dbReference type="PANTHER" id="PTHR35733">
    <property type="entry name" value="OS02G0307800 PROTEIN"/>
    <property type="match status" value="1"/>
</dbReference>
<dbReference type="InterPro" id="IPR021434">
    <property type="entry name" value="DUF3082"/>
</dbReference>
<feature type="transmembrane region" description="Helical" evidence="2">
    <location>
        <begin position="90"/>
        <end position="110"/>
    </location>
</feature>
<evidence type="ECO:0000256" key="1">
    <source>
        <dbReference type="SAM" id="MobiDB-lite"/>
    </source>
</evidence>
<evidence type="ECO:0000313" key="3">
    <source>
        <dbReference type="EMBL" id="KAI0496719.1"/>
    </source>
</evidence>
<evidence type="ECO:0000256" key="2">
    <source>
        <dbReference type="SAM" id="Phobius"/>
    </source>
</evidence>
<organism evidence="3 4">
    <name type="scientific">Dendrobium nobile</name>
    <name type="common">Orchid</name>
    <dbReference type="NCBI Taxonomy" id="94219"/>
    <lineage>
        <taxon>Eukaryota</taxon>
        <taxon>Viridiplantae</taxon>
        <taxon>Streptophyta</taxon>
        <taxon>Embryophyta</taxon>
        <taxon>Tracheophyta</taxon>
        <taxon>Spermatophyta</taxon>
        <taxon>Magnoliopsida</taxon>
        <taxon>Liliopsida</taxon>
        <taxon>Asparagales</taxon>
        <taxon>Orchidaceae</taxon>
        <taxon>Epidendroideae</taxon>
        <taxon>Malaxideae</taxon>
        <taxon>Dendrobiinae</taxon>
        <taxon>Dendrobium</taxon>
    </lineage>
</organism>
<evidence type="ECO:0008006" key="5">
    <source>
        <dbReference type="Google" id="ProtNLM"/>
    </source>
</evidence>
<dbReference type="GO" id="GO:0009535">
    <property type="term" value="C:chloroplast thylakoid membrane"/>
    <property type="evidence" value="ECO:0007669"/>
    <property type="project" value="TreeGrafter"/>
</dbReference>
<dbReference type="OrthoDB" id="5296at2759"/>
<keyword evidence="2" id="KW-0812">Transmembrane</keyword>
<reference evidence="3" key="1">
    <citation type="journal article" date="2022" name="Front. Genet.">
        <title>Chromosome-Scale Assembly of the Dendrobium nobile Genome Provides Insights Into the Molecular Mechanism of the Biosynthesis of the Medicinal Active Ingredient of Dendrobium.</title>
        <authorList>
            <person name="Xu Q."/>
            <person name="Niu S.-C."/>
            <person name="Li K.-L."/>
            <person name="Zheng P.-J."/>
            <person name="Zhang X.-J."/>
            <person name="Jia Y."/>
            <person name="Liu Y."/>
            <person name="Niu Y.-X."/>
            <person name="Yu L.-H."/>
            <person name="Chen D.-F."/>
            <person name="Zhang G.-Q."/>
        </authorList>
    </citation>
    <scope>NUCLEOTIDE SEQUENCE</scope>
    <source>
        <tissue evidence="3">Leaf</tissue>
    </source>
</reference>